<evidence type="ECO:0000256" key="14">
    <source>
        <dbReference type="SAM" id="MobiDB-lite"/>
    </source>
</evidence>
<comment type="catalytic activity">
    <reaction evidence="1">
        <text>ATP + protein L-histidine = ADP + protein N-phospho-L-histidine.</text>
        <dbReference type="EC" id="2.7.13.3"/>
    </reaction>
</comment>
<comment type="caution">
    <text evidence="18">The sequence shown here is derived from an EMBL/GenBank/DDBJ whole genome shotgun (WGS) entry which is preliminary data.</text>
</comment>
<dbReference type="Gene3D" id="3.30.450.20">
    <property type="entry name" value="PAS domain"/>
    <property type="match status" value="2"/>
</dbReference>
<dbReference type="InterPro" id="IPR000014">
    <property type="entry name" value="PAS"/>
</dbReference>
<dbReference type="SUPFAM" id="SSF55874">
    <property type="entry name" value="ATPase domain of HSP90 chaperone/DNA topoisomerase II/histidine kinase"/>
    <property type="match status" value="1"/>
</dbReference>
<evidence type="ECO:0000256" key="13">
    <source>
        <dbReference type="ARBA" id="ARBA00070616"/>
    </source>
</evidence>
<evidence type="ECO:0000256" key="1">
    <source>
        <dbReference type="ARBA" id="ARBA00000085"/>
    </source>
</evidence>
<evidence type="ECO:0000256" key="5">
    <source>
        <dbReference type="ARBA" id="ARBA00022617"/>
    </source>
</evidence>
<dbReference type="PRINTS" id="PR00344">
    <property type="entry name" value="BCTRLSENSOR"/>
</dbReference>
<dbReference type="AlphaFoldDB" id="A0A921E5G9"/>
<keyword evidence="9" id="KW-0067">ATP-binding</keyword>
<evidence type="ECO:0000256" key="7">
    <source>
        <dbReference type="ARBA" id="ARBA00022741"/>
    </source>
</evidence>
<dbReference type="InterPro" id="IPR003594">
    <property type="entry name" value="HATPase_dom"/>
</dbReference>
<evidence type="ECO:0000256" key="11">
    <source>
        <dbReference type="ARBA" id="ARBA00023012"/>
    </source>
</evidence>
<dbReference type="Proteomes" id="UP000742631">
    <property type="component" value="Unassembled WGS sequence"/>
</dbReference>
<sequence length="513" mass="55135">MSTTSDSGGEPAQGDGAARSVPPGPFADIALATLDPEGRITSWYAGADRPGGWREADLVGQPLGHLFPDGDRQAGQPERILAAARANGRVEEPAALRDARGAPFPGHLVVVPQRSGGEIAGFSLLVGGLTERLAAEEALRAREAHLRSILETVPDAMIVIDEAARIQSFSAAALRQFGYAPEEVVGRNVSLLMPEPYRTQHDGYMARYLATGERRIIGIGRVVVGQRKDGSTFPMELAVGEMRSGGTRYFTGFIRDLTERQQTETRLQELQSELVHMSRFTALGEMASTLAHEINQPLTAIASYLKGCRRLLGRMEGPDIPLLADAVNQAAEQALRAGQVIRHLRNFVSRGEGERHIEGLPRLIEEASALALVGAKERGVRVRFAFDPDASLVLADRIQIQQVLLNLIRNAIEAMEGGPRRELVVATRALPAEGAAEVSVADTGTGLAPEVADQLFQPFVTTKPNGMGVGLSICRTIVEAHGGRIRAEPGPEGGTVFRFTLRSVDGKELAHVE</sequence>
<feature type="domain" description="Histidine kinase" evidence="15">
    <location>
        <begin position="289"/>
        <end position="505"/>
    </location>
</feature>
<name>A0A921E5G9_9HYPH</name>
<evidence type="ECO:0000259" key="15">
    <source>
        <dbReference type="PROSITE" id="PS50109"/>
    </source>
</evidence>
<evidence type="ECO:0000256" key="4">
    <source>
        <dbReference type="ARBA" id="ARBA00022553"/>
    </source>
</evidence>
<evidence type="ECO:0000256" key="2">
    <source>
        <dbReference type="ARBA" id="ARBA00001971"/>
    </source>
</evidence>
<dbReference type="Gene3D" id="6.10.250.2580">
    <property type="match status" value="1"/>
</dbReference>
<dbReference type="EC" id="2.7.13.3" evidence="3"/>
<dbReference type="SMART" id="SM00388">
    <property type="entry name" value="HisKA"/>
    <property type="match status" value="1"/>
</dbReference>
<evidence type="ECO:0000313" key="18">
    <source>
        <dbReference type="EMBL" id="HJE25710.1"/>
    </source>
</evidence>
<dbReference type="InterPro" id="IPR035965">
    <property type="entry name" value="PAS-like_dom_sf"/>
</dbReference>
<dbReference type="PROSITE" id="PS50109">
    <property type="entry name" value="HIS_KIN"/>
    <property type="match status" value="1"/>
</dbReference>
<keyword evidence="11" id="KW-0902">Two-component regulatory system</keyword>
<protein>
    <recommendedName>
        <fullName evidence="13">Sensor protein FixL</fullName>
        <ecNumber evidence="3">2.7.13.3</ecNumber>
    </recommendedName>
</protein>
<dbReference type="SMART" id="SM00387">
    <property type="entry name" value="HATPase_c"/>
    <property type="match status" value="1"/>
</dbReference>
<dbReference type="EMBL" id="DYYG01000059">
    <property type="protein sequence ID" value="HJE25710.1"/>
    <property type="molecule type" value="Genomic_DNA"/>
</dbReference>
<keyword evidence="6" id="KW-0808">Transferase</keyword>
<keyword evidence="8" id="KW-0418">Kinase</keyword>
<feature type="domain" description="PAS" evidence="16">
    <location>
        <begin position="142"/>
        <end position="195"/>
    </location>
</feature>
<dbReference type="PROSITE" id="PS50112">
    <property type="entry name" value="PAS"/>
    <property type="match status" value="1"/>
</dbReference>
<evidence type="ECO:0000313" key="19">
    <source>
        <dbReference type="Proteomes" id="UP000742631"/>
    </source>
</evidence>
<dbReference type="SMART" id="SM00091">
    <property type="entry name" value="PAS"/>
    <property type="match status" value="2"/>
</dbReference>
<feature type="domain" description="PAC" evidence="17">
    <location>
        <begin position="210"/>
        <end position="269"/>
    </location>
</feature>
<proteinExistence type="predicted"/>
<keyword evidence="7" id="KW-0547">Nucleotide-binding</keyword>
<evidence type="ECO:0000256" key="9">
    <source>
        <dbReference type="ARBA" id="ARBA00022840"/>
    </source>
</evidence>
<evidence type="ECO:0000259" key="16">
    <source>
        <dbReference type="PROSITE" id="PS50112"/>
    </source>
</evidence>
<dbReference type="InterPro" id="IPR013767">
    <property type="entry name" value="PAS_fold"/>
</dbReference>
<gene>
    <name evidence="18" type="ORF">K8W01_18840</name>
</gene>
<dbReference type="PANTHER" id="PTHR43065">
    <property type="entry name" value="SENSOR HISTIDINE KINASE"/>
    <property type="match status" value="1"/>
</dbReference>
<evidence type="ECO:0000256" key="3">
    <source>
        <dbReference type="ARBA" id="ARBA00012438"/>
    </source>
</evidence>
<dbReference type="Gene3D" id="3.30.565.10">
    <property type="entry name" value="Histidine kinase-like ATPase, C-terminal domain"/>
    <property type="match status" value="1"/>
</dbReference>
<dbReference type="Pfam" id="PF00512">
    <property type="entry name" value="HisKA"/>
    <property type="match status" value="1"/>
</dbReference>
<dbReference type="InterPro" id="IPR036890">
    <property type="entry name" value="HATPase_C_sf"/>
</dbReference>
<dbReference type="CDD" id="cd00082">
    <property type="entry name" value="HisKA"/>
    <property type="match status" value="1"/>
</dbReference>
<dbReference type="NCBIfam" id="TIGR00229">
    <property type="entry name" value="sensory_box"/>
    <property type="match status" value="2"/>
</dbReference>
<dbReference type="SUPFAM" id="SSF47384">
    <property type="entry name" value="Homodimeric domain of signal transducing histidine kinase"/>
    <property type="match status" value="1"/>
</dbReference>
<dbReference type="GO" id="GO:0000155">
    <property type="term" value="F:phosphorelay sensor kinase activity"/>
    <property type="evidence" value="ECO:0007669"/>
    <property type="project" value="InterPro"/>
</dbReference>
<keyword evidence="5" id="KW-0479">Metal-binding</keyword>
<dbReference type="InterPro" id="IPR005467">
    <property type="entry name" value="His_kinase_dom"/>
</dbReference>
<dbReference type="PANTHER" id="PTHR43065:SF10">
    <property type="entry name" value="PEROXIDE STRESS-ACTIVATED HISTIDINE KINASE MAK3"/>
    <property type="match status" value="1"/>
</dbReference>
<dbReference type="InterPro" id="IPR036097">
    <property type="entry name" value="HisK_dim/P_sf"/>
</dbReference>
<dbReference type="Pfam" id="PF00989">
    <property type="entry name" value="PAS"/>
    <property type="match status" value="1"/>
</dbReference>
<dbReference type="InterPro" id="IPR000700">
    <property type="entry name" value="PAS-assoc_C"/>
</dbReference>
<evidence type="ECO:0000259" key="17">
    <source>
        <dbReference type="PROSITE" id="PS50113"/>
    </source>
</evidence>
<dbReference type="FunFam" id="3.30.450.20:FF:000060">
    <property type="entry name" value="Sensor protein FixL"/>
    <property type="match status" value="1"/>
</dbReference>
<dbReference type="InterPro" id="IPR003661">
    <property type="entry name" value="HisK_dim/P_dom"/>
</dbReference>
<reference evidence="18" key="2">
    <citation type="submission" date="2021-09" db="EMBL/GenBank/DDBJ databases">
        <authorList>
            <person name="Gilroy R."/>
        </authorList>
    </citation>
    <scope>NUCLEOTIDE SEQUENCE</scope>
    <source>
        <strain evidence="18">316</strain>
    </source>
</reference>
<dbReference type="Pfam" id="PF02518">
    <property type="entry name" value="HATPase_c"/>
    <property type="match status" value="1"/>
</dbReference>
<dbReference type="GO" id="GO:0005524">
    <property type="term" value="F:ATP binding"/>
    <property type="evidence" value="ECO:0007669"/>
    <property type="project" value="UniProtKB-KW"/>
</dbReference>
<reference evidence="18" key="1">
    <citation type="journal article" date="2021" name="PeerJ">
        <title>Extensive microbial diversity within the chicken gut microbiome revealed by metagenomics and culture.</title>
        <authorList>
            <person name="Gilroy R."/>
            <person name="Ravi A."/>
            <person name="Getino M."/>
            <person name="Pursley I."/>
            <person name="Horton D.L."/>
            <person name="Alikhan N.F."/>
            <person name="Baker D."/>
            <person name="Gharbi K."/>
            <person name="Hall N."/>
            <person name="Watson M."/>
            <person name="Adriaenssens E.M."/>
            <person name="Foster-Nyarko E."/>
            <person name="Jarju S."/>
            <person name="Secka A."/>
            <person name="Antonio M."/>
            <person name="Oren A."/>
            <person name="Chaudhuri R.R."/>
            <person name="La Ragione R."/>
            <person name="Hildebrand F."/>
            <person name="Pallen M.J."/>
        </authorList>
    </citation>
    <scope>NUCLEOTIDE SEQUENCE</scope>
    <source>
        <strain evidence="18">316</strain>
    </source>
</reference>
<dbReference type="GO" id="GO:0006355">
    <property type="term" value="P:regulation of DNA-templated transcription"/>
    <property type="evidence" value="ECO:0007669"/>
    <property type="project" value="InterPro"/>
</dbReference>
<dbReference type="InterPro" id="IPR004358">
    <property type="entry name" value="Sig_transdc_His_kin-like_C"/>
</dbReference>
<dbReference type="CDD" id="cd00130">
    <property type="entry name" value="PAS"/>
    <property type="match status" value="2"/>
</dbReference>
<evidence type="ECO:0000256" key="10">
    <source>
        <dbReference type="ARBA" id="ARBA00023004"/>
    </source>
</evidence>
<accession>A0A921E5G9</accession>
<keyword evidence="10" id="KW-0408">Iron</keyword>
<dbReference type="Pfam" id="PF13426">
    <property type="entry name" value="PAS_9"/>
    <property type="match status" value="1"/>
</dbReference>
<evidence type="ECO:0000256" key="12">
    <source>
        <dbReference type="ARBA" id="ARBA00059827"/>
    </source>
</evidence>
<dbReference type="Gene3D" id="1.10.287.130">
    <property type="match status" value="1"/>
</dbReference>
<comment type="cofactor">
    <cofactor evidence="2">
        <name>heme</name>
        <dbReference type="ChEBI" id="CHEBI:30413"/>
    </cofactor>
</comment>
<evidence type="ECO:0000256" key="8">
    <source>
        <dbReference type="ARBA" id="ARBA00022777"/>
    </source>
</evidence>
<dbReference type="PROSITE" id="PS50113">
    <property type="entry name" value="PAC"/>
    <property type="match status" value="1"/>
</dbReference>
<evidence type="ECO:0000256" key="6">
    <source>
        <dbReference type="ARBA" id="ARBA00022679"/>
    </source>
</evidence>
<keyword evidence="4" id="KW-0597">Phosphoprotein</keyword>
<feature type="region of interest" description="Disordered" evidence="14">
    <location>
        <begin position="1"/>
        <end position="24"/>
    </location>
</feature>
<comment type="function">
    <text evidence="12">Putative oxygen sensor; modulates the activity of FixJ, a transcriptional activator of nitrogen fixation fixK gene. FixL probably acts as a kinase that phosphorylates FixJ.</text>
</comment>
<organism evidence="18 19">
    <name type="scientific">Methylorubrum populi</name>
    <dbReference type="NCBI Taxonomy" id="223967"/>
    <lineage>
        <taxon>Bacteria</taxon>
        <taxon>Pseudomonadati</taxon>
        <taxon>Pseudomonadota</taxon>
        <taxon>Alphaproteobacteria</taxon>
        <taxon>Hyphomicrobiales</taxon>
        <taxon>Methylobacteriaceae</taxon>
        <taxon>Methylorubrum</taxon>
    </lineage>
</organism>
<dbReference type="SUPFAM" id="SSF55785">
    <property type="entry name" value="PYP-like sensor domain (PAS domain)"/>
    <property type="match status" value="2"/>
</dbReference>
<keyword evidence="5" id="KW-0349">Heme</keyword>